<name>A0AA35UV24_LACSI</name>
<keyword evidence="1" id="KW-0812">Transmembrane</keyword>
<evidence type="ECO:0000313" key="2">
    <source>
        <dbReference type="EMBL" id="CAI9259295.1"/>
    </source>
</evidence>
<keyword evidence="1" id="KW-1133">Transmembrane helix</keyword>
<protein>
    <submittedName>
        <fullName evidence="2">Uncharacterized protein</fullName>
    </submittedName>
</protein>
<accession>A0AA35UV24</accession>
<reference evidence="2" key="1">
    <citation type="submission" date="2023-04" db="EMBL/GenBank/DDBJ databases">
        <authorList>
            <person name="Vijverberg K."/>
            <person name="Xiong W."/>
            <person name="Schranz E."/>
        </authorList>
    </citation>
    <scope>NUCLEOTIDE SEQUENCE</scope>
</reference>
<dbReference type="Proteomes" id="UP001177003">
    <property type="component" value="Chromosome 0"/>
</dbReference>
<gene>
    <name evidence="2" type="ORF">LSALG_LOCUS193</name>
</gene>
<evidence type="ECO:0000256" key="1">
    <source>
        <dbReference type="SAM" id="Phobius"/>
    </source>
</evidence>
<proteinExistence type="predicted"/>
<dbReference type="EMBL" id="OX465086">
    <property type="protein sequence ID" value="CAI9259295.1"/>
    <property type="molecule type" value="Genomic_DNA"/>
</dbReference>
<feature type="transmembrane region" description="Helical" evidence="1">
    <location>
        <begin position="205"/>
        <end position="222"/>
    </location>
</feature>
<evidence type="ECO:0000313" key="3">
    <source>
        <dbReference type="Proteomes" id="UP001177003"/>
    </source>
</evidence>
<keyword evidence="1" id="KW-0472">Membrane</keyword>
<keyword evidence="3" id="KW-1185">Reference proteome</keyword>
<feature type="transmembrane region" description="Helical" evidence="1">
    <location>
        <begin position="243"/>
        <end position="266"/>
    </location>
</feature>
<organism evidence="2 3">
    <name type="scientific">Lactuca saligna</name>
    <name type="common">Willowleaf lettuce</name>
    <dbReference type="NCBI Taxonomy" id="75948"/>
    <lineage>
        <taxon>Eukaryota</taxon>
        <taxon>Viridiplantae</taxon>
        <taxon>Streptophyta</taxon>
        <taxon>Embryophyta</taxon>
        <taxon>Tracheophyta</taxon>
        <taxon>Spermatophyta</taxon>
        <taxon>Magnoliopsida</taxon>
        <taxon>eudicotyledons</taxon>
        <taxon>Gunneridae</taxon>
        <taxon>Pentapetalae</taxon>
        <taxon>asterids</taxon>
        <taxon>campanulids</taxon>
        <taxon>Asterales</taxon>
        <taxon>Asteraceae</taxon>
        <taxon>Cichorioideae</taxon>
        <taxon>Cichorieae</taxon>
        <taxon>Lactucinae</taxon>
        <taxon>Lactuca</taxon>
    </lineage>
</organism>
<dbReference type="AlphaFoldDB" id="A0AA35UV24"/>
<sequence>MKRTLLPCPISSFGQQIRGHTISHSYLDFIFSIKKKAYDFSLHVRFYLLVAIGIELAVVWEAICQAHVTGQCVTIQMLGILAALRELVKTNLSHYVFTEFGPQELKKNSLMQHHNEASNDSDLVKMDDHYSDEFFDFDDESECDYIITLPEDQTAKCTLLKTVSADWLKSDKREDHLAICPGNIVHKYAADGSPKFFIVINFRDIIVIWWYIRCCVCLRVRVSRGRNRCEAFRSKTPTGGAAFSRLLVLVPIVSCSNIFGVVYGILLRKACHEFCSGDPLSNNPFSTSQTLPSFTFCH</sequence>